<dbReference type="PANTHER" id="PTHR43428">
    <property type="entry name" value="ARSENATE REDUCTASE"/>
    <property type="match status" value="1"/>
</dbReference>
<evidence type="ECO:0000313" key="3">
    <source>
        <dbReference type="EMBL" id="SHK60221.1"/>
    </source>
</evidence>
<dbReference type="EMBL" id="FRAF01000017">
    <property type="protein sequence ID" value="SHK60221.1"/>
    <property type="molecule type" value="Genomic_DNA"/>
</dbReference>
<dbReference type="Pfam" id="PF01451">
    <property type="entry name" value="LMWPc"/>
    <property type="match status" value="1"/>
</dbReference>
<keyword evidence="4" id="KW-1185">Reference proteome</keyword>
<dbReference type="InterPro" id="IPR023485">
    <property type="entry name" value="Ptyr_pPase"/>
</dbReference>
<evidence type="ECO:0000256" key="1">
    <source>
        <dbReference type="ARBA" id="ARBA00022849"/>
    </source>
</evidence>
<evidence type="ECO:0000259" key="2">
    <source>
        <dbReference type="SMART" id="SM00226"/>
    </source>
</evidence>
<dbReference type="STRING" id="1830138.SAMN05443507_11771"/>
<sequence>MKKPVRIYYLCIHNRCRSQIAEAFTRFYGGNSVIVESAGVEDAKDIHPLTIEVMEEIGIDISKNVAKTVDMKTFVASDVIVKLCQQVKEKCPIIPFGIRREHWDIEDPIMGANDQDVDIEAFRRVRDEIHEKVKMLLDEIGALEIQLMN</sequence>
<dbReference type="AlphaFoldDB" id="A0A1M6TTG0"/>
<feature type="domain" description="Phosphotyrosine protein phosphatase I" evidence="2">
    <location>
        <begin position="5"/>
        <end position="139"/>
    </location>
</feature>
<gene>
    <name evidence="3" type="ORF">SAMN05443507_11771</name>
</gene>
<reference evidence="4" key="1">
    <citation type="submission" date="2016-11" db="EMBL/GenBank/DDBJ databases">
        <authorList>
            <person name="Varghese N."/>
            <person name="Submissions S."/>
        </authorList>
    </citation>
    <scope>NUCLEOTIDE SEQUENCE [LARGE SCALE GENOMIC DNA]</scope>
    <source>
        <strain evidence="4">USBA-503</strain>
    </source>
</reference>
<dbReference type="InterPro" id="IPR036196">
    <property type="entry name" value="Ptyr_pPase_sf"/>
</dbReference>
<dbReference type="PANTHER" id="PTHR43428:SF1">
    <property type="entry name" value="ARSENATE REDUCTASE"/>
    <property type="match status" value="1"/>
</dbReference>
<evidence type="ECO:0000313" key="4">
    <source>
        <dbReference type="Proteomes" id="UP000184016"/>
    </source>
</evidence>
<dbReference type="RefSeq" id="WP_072874549.1">
    <property type="nucleotide sequence ID" value="NZ_FRAF01000017.1"/>
</dbReference>
<dbReference type="SMART" id="SM00226">
    <property type="entry name" value="LMWPc"/>
    <property type="match status" value="1"/>
</dbReference>
<protein>
    <submittedName>
        <fullName evidence="3">Arsenate reductase</fullName>
    </submittedName>
</protein>
<organism evidence="3 4">
    <name type="scientific">Alicyclobacillus tolerans</name>
    <dbReference type="NCBI Taxonomy" id="90970"/>
    <lineage>
        <taxon>Bacteria</taxon>
        <taxon>Bacillati</taxon>
        <taxon>Bacillota</taxon>
        <taxon>Bacilli</taxon>
        <taxon>Bacillales</taxon>
        <taxon>Alicyclobacillaceae</taxon>
        <taxon>Alicyclobacillus</taxon>
    </lineage>
</organism>
<proteinExistence type="predicted"/>
<name>A0A1M6TTG0_9BACL</name>
<dbReference type="CDD" id="cd16345">
    <property type="entry name" value="LMWP_ArsC"/>
    <property type="match status" value="1"/>
</dbReference>
<dbReference type="GO" id="GO:0046685">
    <property type="term" value="P:response to arsenic-containing substance"/>
    <property type="evidence" value="ECO:0007669"/>
    <property type="project" value="UniProtKB-KW"/>
</dbReference>
<accession>A0A1M6TTG0</accession>
<dbReference type="Proteomes" id="UP000184016">
    <property type="component" value="Unassembled WGS sequence"/>
</dbReference>
<dbReference type="SUPFAM" id="SSF52788">
    <property type="entry name" value="Phosphotyrosine protein phosphatases I"/>
    <property type="match status" value="1"/>
</dbReference>
<keyword evidence="1" id="KW-0059">Arsenical resistance</keyword>
<dbReference type="OrthoDB" id="9784339at2"/>
<dbReference type="Gene3D" id="3.40.50.2300">
    <property type="match status" value="1"/>
</dbReference>